<evidence type="ECO:0000313" key="2">
    <source>
        <dbReference type="EMBL" id="CAK5276448.1"/>
    </source>
</evidence>
<comment type="caution">
    <text evidence="2">The sequence shown here is derived from an EMBL/GenBank/DDBJ whole genome shotgun (WGS) entry which is preliminary data.</text>
</comment>
<feature type="region of interest" description="Disordered" evidence="1">
    <location>
        <begin position="307"/>
        <end position="334"/>
    </location>
</feature>
<dbReference type="InterPro" id="IPR018608">
    <property type="entry name" value="Gti1/Pac2"/>
</dbReference>
<dbReference type="Proteomes" id="UP001295794">
    <property type="component" value="Unassembled WGS sequence"/>
</dbReference>
<dbReference type="AlphaFoldDB" id="A0AAD2HIC0"/>
<organism evidence="2 3">
    <name type="scientific">Mycena citricolor</name>
    <dbReference type="NCBI Taxonomy" id="2018698"/>
    <lineage>
        <taxon>Eukaryota</taxon>
        <taxon>Fungi</taxon>
        <taxon>Dikarya</taxon>
        <taxon>Basidiomycota</taxon>
        <taxon>Agaricomycotina</taxon>
        <taxon>Agaricomycetes</taxon>
        <taxon>Agaricomycetidae</taxon>
        <taxon>Agaricales</taxon>
        <taxon>Marasmiineae</taxon>
        <taxon>Mycenaceae</taxon>
        <taxon>Mycena</taxon>
    </lineage>
</organism>
<proteinExistence type="predicted"/>
<evidence type="ECO:0000313" key="3">
    <source>
        <dbReference type="Proteomes" id="UP001295794"/>
    </source>
</evidence>
<feature type="region of interest" description="Disordered" evidence="1">
    <location>
        <begin position="161"/>
        <end position="182"/>
    </location>
</feature>
<dbReference type="Pfam" id="PF09729">
    <property type="entry name" value="Gti1_Pac2"/>
    <property type="match status" value="1"/>
</dbReference>
<dbReference type="EMBL" id="CAVNYO010000406">
    <property type="protein sequence ID" value="CAK5276448.1"/>
    <property type="molecule type" value="Genomic_DNA"/>
</dbReference>
<dbReference type="PANTHER" id="PTHR28027">
    <property type="entry name" value="TRANSCRIPTIONAL REGULATOR MIT1"/>
    <property type="match status" value="1"/>
</dbReference>
<evidence type="ECO:0000256" key="1">
    <source>
        <dbReference type="SAM" id="MobiDB-lite"/>
    </source>
</evidence>
<dbReference type="PANTHER" id="PTHR28027:SF1">
    <property type="entry name" value="CAMP INDEPENDENT REGULATORY PROTEIN (AFU_ORTHOLOGUE AFUA_3G09640)"/>
    <property type="match status" value="1"/>
</dbReference>
<dbReference type="GO" id="GO:0003677">
    <property type="term" value="F:DNA binding"/>
    <property type="evidence" value="ECO:0007669"/>
    <property type="project" value="TreeGrafter"/>
</dbReference>
<reference evidence="2" key="1">
    <citation type="submission" date="2023-11" db="EMBL/GenBank/DDBJ databases">
        <authorList>
            <person name="De Vega J J."/>
            <person name="De Vega J J."/>
        </authorList>
    </citation>
    <scope>NUCLEOTIDE SEQUENCE</scope>
</reference>
<keyword evidence="3" id="KW-1185">Reference proteome</keyword>
<gene>
    <name evidence="2" type="ORF">MYCIT1_LOCUS24692</name>
</gene>
<sequence>MRGKDQQCEQLPTHGKCLNEIKLAIAHEEDREPTPVPSNCFRTSHIPRFVSRQLQRSACCVNTYPPDIRNVSDALVVVEAVRRGMLPLITHRLSIEDREQVGAGRVYVWEESAQEGGLVRWTDGRKWSQSRVLGECLLYEEKVEITEEEREAKAQRRVQRIVNPGLSVPPPSRNQRQSKSDGLTKESYSFFVQGPGDLSRKWHVVAYSIWSERAIHPTVDHYPDLQAIRVPPGVFSLARNRSAEGSHVLSASEGNLRSVASTFAESSRSRSMGSLADDVMRGLPPVRDSAAQRVVLPPISTLPFHDPARPMYTYPPPARVSPAQGPNSTVSDVDRRMLDSFPLHL</sequence>
<protein>
    <recommendedName>
        <fullName evidence="4">Gti1/Pac2 family-domain-containing protein</fullName>
    </recommendedName>
</protein>
<evidence type="ECO:0008006" key="4">
    <source>
        <dbReference type="Google" id="ProtNLM"/>
    </source>
</evidence>
<accession>A0AAD2HIC0</accession>
<name>A0AAD2HIC0_9AGAR</name>